<feature type="transmembrane region" description="Helical" evidence="7">
    <location>
        <begin position="472"/>
        <end position="494"/>
    </location>
</feature>
<evidence type="ECO:0000256" key="7">
    <source>
        <dbReference type="SAM" id="Phobius"/>
    </source>
</evidence>
<dbReference type="PANTHER" id="PTHR11654">
    <property type="entry name" value="OLIGOPEPTIDE TRANSPORTER-RELATED"/>
    <property type="match status" value="1"/>
</dbReference>
<feature type="transmembrane region" description="Helical" evidence="7">
    <location>
        <begin position="209"/>
        <end position="230"/>
    </location>
</feature>
<dbReference type="AlphaFoldDB" id="A0AAD8L7I7"/>
<comment type="similarity">
    <text evidence="2">Belongs to the major facilitator superfamily. Proton-dependent oligopeptide transporter (POT/PTR) (TC 2.A.17) family.</text>
</comment>
<dbReference type="Gene3D" id="1.20.1250.20">
    <property type="entry name" value="MFS general substrate transporter like domains"/>
    <property type="match status" value="1"/>
</dbReference>
<feature type="transmembrane region" description="Helical" evidence="7">
    <location>
        <begin position="236"/>
        <end position="257"/>
    </location>
</feature>
<evidence type="ECO:0000256" key="6">
    <source>
        <dbReference type="ARBA" id="ARBA00044504"/>
    </source>
</evidence>
<feature type="transmembrane region" description="Helical" evidence="7">
    <location>
        <begin position="506"/>
        <end position="526"/>
    </location>
</feature>
<comment type="caution">
    <text evidence="8">The sequence shown here is derived from an EMBL/GenBank/DDBJ whole genome shotgun (WGS) entry which is preliminary data.</text>
</comment>
<feature type="transmembrane region" description="Helical" evidence="7">
    <location>
        <begin position="122"/>
        <end position="144"/>
    </location>
</feature>
<dbReference type="InterPro" id="IPR036259">
    <property type="entry name" value="MFS_trans_sf"/>
</dbReference>
<dbReference type="GO" id="GO:0022857">
    <property type="term" value="F:transmembrane transporter activity"/>
    <property type="evidence" value="ECO:0007669"/>
    <property type="project" value="InterPro"/>
</dbReference>
<dbReference type="SUPFAM" id="SSF103473">
    <property type="entry name" value="MFS general substrate transporter"/>
    <property type="match status" value="1"/>
</dbReference>
<evidence type="ECO:0000313" key="8">
    <source>
        <dbReference type="EMBL" id="KAK1434513.1"/>
    </source>
</evidence>
<keyword evidence="9" id="KW-1185">Reference proteome</keyword>
<comment type="subcellular location">
    <subcellularLocation>
        <location evidence="1">Membrane</location>
        <topology evidence="1">Multi-pass membrane protein</topology>
    </subcellularLocation>
</comment>
<evidence type="ECO:0000256" key="2">
    <source>
        <dbReference type="ARBA" id="ARBA00005982"/>
    </source>
</evidence>
<dbReference type="Proteomes" id="UP001229421">
    <property type="component" value="Unassembled WGS sequence"/>
</dbReference>
<keyword evidence="4 7" id="KW-1133">Transmembrane helix</keyword>
<proteinExistence type="inferred from homology"/>
<gene>
    <name evidence="8" type="ORF">QVD17_00257</name>
</gene>
<dbReference type="EMBL" id="JAUHHV010000001">
    <property type="protein sequence ID" value="KAK1434513.1"/>
    <property type="molecule type" value="Genomic_DNA"/>
</dbReference>
<protein>
    <submittedName>
        <fullName evidence="8">Uncharacterized protein</fullName>
    </submittedName>
</protein>
<feature type="transmembrane region" description="Helical" evidence="7">
    <location>
        <begin position="94"/>
        <end position="115"/>
    </location>
</feature>
<reference evidence="8" key="1">
    <citation type="journal article" date="2023" name="bioRxiv">
        <title>Improved chromosome-level genome assembly for marigold (Tagetes erecta).</title>
        <authorList>
            <person name="Jiang F."/>
            <person name="Yuan L."/>
            <person name="Wang S."/>
            <person name="Wang H."/>
            <person name="Xu D."/>
            <person name="Wang A."/>
            <person name="Fan W."/>
        </authorList>
    </citation>
    <scope>NUCLEOTIDE SEQUENCE</scope>
    <source>
        <strain evidence="8">WSJ</strain>
        <tissue evidence="8">Leaf</tissue>
    </source>
</reference>
<evidence type="ECO:0000256" key="4">
    <source>
        <dbReference type="ARBA" id="ARBA00022989"/>
    </source>
</evidence>
<keyword evidence="3 7" id="KW-0812">Transmembrane</keyword>
<evidence type="ECO:0000256" key="3">
    <source>
        <dbReference type="ARBA" id="ARBA00022692"/>
    </source>
</evidence>
<feature type="transmembrane region" description="Helical" evidence="7">
    <location>
        <begin position="435"/>
        <end position="452"/>
    </location>
</feature>
<accession>A0AAD8L7I7</accession>
<dbReference type="GO" id="GO:0016020">
    <property type="term" value="C:membrane"/>
    <property type="evidence" value="ECO:0007669"/>
    <property type="project" value="UniProtKB-SubCell"/>
</dbReference>
<feature type="transmembrane region" description="Helical" evidence="7">
    <location>
        <begin position="556"/>
        <end position="574"/>
    </location>
</feature>
<dbReference type="Pfam" id="PF00854">
    <property type="entry name" value="PTR2"/>
    <property type="match status" value="1"/>
</dbReference>
<evidence type="ECO:0000256" key="1">
    <source>
        <dbReference type="ARBA" id="ARBA00004141"/>
    </source>
</evidence>
<feature type="transmembrane region" description="Helical" evidence="7">
    <location>
        <begin position="164"/>
        <end position="189"/>
    </location>
</feature>
<comment type="similarity">
    <text evidence="6">Belongs to the major facilitator superfamily. Phosphate:H(+) symporter (TC 2.A.1.9) family.</text>
</comment>
<dbReference type="InterPro" id="IPR000109">
    <property type="entry name" value="POT_fam"/>
</dbReference>
<evidence type="ECO:0000313" key="9">
    <source>
        <dbReference type="Proteomes" id="UP001229421"/>
    </source>
</evidence>
<sequence length="617" mass="67940">MSSFLSPHNTTLTSPHLFATPLSRFITMGEEKSAAQYKLLSRMSFKSIEQKGGFRATGFVYGLVALENMGFISNVLIMFTYFMKDLSFNIPGAANTVTNFMGATFILSIVGAFVSDTLISRFLTVIIFGVVEIVAFTIMTIQAHAKSLHPKPCGGKDSCMGGTIGLMFYTSLALLALGSGGVRGALAAFGADQFDTSTPKGLKAQGSYFNWLVLSTTLGASVGVTGFVWVSTNHGWWWGFCLATIGSFLGFSLFVVGKPFYRIQVPKDSPFLSIGRVIALAANNRKLKLPENSDELHENNAPKDFGSRKLSRTSQFSWLDKAAIVPNNSKPSEHAPWEVCTVTQVEEVKILIRMLPIILSTVVMNTCLAQLQTFSQAQGNFMNRKIGKLEFPAGSIPVIPLVFMTVLLPVYEFLFVPFARKFTKHPQGITQLQRVGVGLVLSAISMGVAGIVEVKRRNQSRINMLEPISLFWLSFQYGIFGIADMFTLVGLLEFFYKEAPVGMRSLATSFTWISMSFGYFLSSVLVDSVNAVTKKISPSKKGWVDGILLDNINLNLFYWFLAVLSLINFAVYLLSAWSYQYKKEDDGLLATEMASTATSIAMVSVNEEDITHEDVKH</sequence>
<feature type="transmembrane region" description="Helical" evidence="7">
    <location>
        <begin position="391"/>
        <end position="414"/>
    </location>
</feature>
<feature type="transmembrane region" description="Helical" evidence="7">
    <location>
        <begin position="59"/>
        <end position="82"/>
    </location>
</feature>
<organism evidence="8 9">
    <name type="scientific">Tagetes erecta</name>
    <name type="common">African marigold</name>
    <dbReference type="NCBI Taxonomy" id="13708"/>
    <lineage>
        <taxon>Eukaryota</taxon>
        <taxon>Viridiplantae</taxon>
        <taxon>Streptophyta</taxon>
        <taxon>Embryophyta</taxon>
        <taxon>Tracheophyta</taxon>
        <taxon>Spermatophyta</taxon>
        <taxon>Magnoliopsida</taxon>
        <taxon>eudicotyledons</taxon>
        <taxon>Gunneridae</taxon>
        <taxon>Pentapetalae</taxon>
        <taxon>asterids</taxon>
        <taxon>campanulids</taxon>
        <taxon>Asterales</taxon>
        <taxon>Asteraceae</taxon>
        <taxon>Asteroideae</taxon>
        <taxon>Heliantheae alliance</taxon>
        <taxon>Tageteae</taxon>
        <taxon>Tagetes</taxon>
    </lineage>
</organism>
<evidence type="ECO:0000256" key="5">
    <source>
        <dbReference type="ARBA" id="ARBA00023136"/>
    </source>
</evidence>
<name>A0AAD8L7I7_TARER</name>
<keyword evidence="5 7" id="KW-0472">Membrane</keyword>